<organism evidence="2 3">
    <name type="scientific">Deinococcus multiflagellatus</name>
    <dbReference type="NCBI Taxonomy" id="1656887"/>
    <lineage>
        <taxon>Bacteria</taxon>
        <taxon>Thermotogati</taxon>
        <taxon>Deinococcota</taxon>
        <taxon>Deinococci</taxon>
        <taxon>Deinococcales</taxon>
        <taxon>Deinococcaceae</taxon>
        <taxon>Deinococcus</taxon>
    </lineage>
</organism>
<dbReference type="RefSeq" id="WP_380056408.1">
    <property type="nucleotide sequence ID" value="NZ_JBHSWB010000001.1"/>
</dbReference>
<proteinExistence type="predicted"/>
<evidence type="ECO:0000256" key="1">
    <source>
        <dbReference type="SAM" id="MobiDB-lite"/>
    </source>
</evidence>
<name>A0ABW1ZKK9_9DEIO</name>
<evidence type="ECO:0000313" key="3">
    <source>
        <dbReference type="Proteomes" id="UP001596317"/>
    </source>
</evidence>
<protein>
    <submittedName>
        <fullName evidence="2">Uncharacterized protein</fullName>
    </submittedName>
</protein>
<feature type="region of interest" description="Disordered" evidence="1">
    <location>
        <begin position="1"/>
        <end position="23"/>
    </location>
</feature>
<gene>
    <name evidence="2" type="ORF">ACFP90_12500</name>
</gene>
<reference evidence="3" key="1">
    <citation type="journal article" date="2019" name="Int. J. Syst. Evol. Microbiol.">
        <title>The Global Catalogue of Microorganisms (GCM) 10K type strain sequencing project: providing services to taxonomists for standard genome sequencing and annotation.</title>
        <authorList>
            <consortium name="The Broad Institute Genomics Platform"/>
            <consortium name="The Broad Institute Genome Sequencing Center for Infectious Disease"/>
            <person name="Wu L."/>
            <person name="Ma J."/>
        </authorList>
    </citation>
    <scope>NUCLEOTIDE SEQUENCE [LARGE SCALE GENOMIC DNA]</scope>
    <source>
        <strain evidence="3">CCUG 63830</strain>
    </source>
</reference>
<accession>A0ABW1ZKK9</accession>
<evidence type="ECO:0000313" key="2">
    <source>
        <dbReference type="EMBL" id="MFC6661068.1"/>
    </source>
</evidence>
<sequence length="217" mass="23800">MPAQSLRKTSPEPSPAPAPRPRRRLRLITEQPQLGKDLHLRLQISPPSAPTPKDLTLWLQVPGHTIPLPLCAVTRSQQGEEQWHDLTTRLPRRVPAGPVTVGAGRAQCRLPALRPAPPLQLQRQLGEVEACKVLLGGTAPAHTAAQLYGLPVQAWRELTSEDLRRAFPVTAEQVAAYACATGWSERHIHRTPADRPLPLMVEMDGGFSLLRQGATAR</sequence>
<dbReference type="Proteomes" id="UP001596317">
    <property type="component" value="Unassembled WGS sequence"/>
</dbReference>
<dbReference type="EMBL" id="JBHSWB010000001">
    <property type="protein sequence ID" value="MFC6661068.1"/>
    <property type="molecule type" value="Genomic_DNA"/>
</dbReference>
<comment type="caution">
    <text evidence="2">The sequence shown here is derived from an EMBL/GenBank/DDBJ whole genome shotgun (WGS) entry which is preliminary data.</text>
</comment>
<keyword evidence="3" id="KW-1185">Reference proteome</keyword>